<dbReference type="EMBL" id="FMXN01000015">
    <property type="protein sequence ID" value="SDB51102.1"/>
    <property type="molecule type" value="Genomic_DNA"/>
</dbReference>
<feature type="domain" description="SAF" evidence="1">
    <location>
        <begin position="47"/>
        <end position="111"/>
    </location>
</feature>
<dbReference type="PROSITE" id="PS51257">
    <property type="entry name" value="PROKAR_LIPOPROTEIN"/>
    <property type="match status" value="1"/>
</dbReference>
<evidence type="ECO:0000313" key="2">
    <source>
        <dbReference type="EMBL" id="SDB51102.1"/>
    </source>
</evidence>
<reference evidence="3" key="1">
    <citation type="submission" date="2016-10" db="EMBL/GenBank/DDBJ databases">
        <authorList>
            <person name="Varghese N."/>
            <person name="Submissions S."/>
        </authorList>
    </citation>
    <scope>NUCLEOTIDE SEQUENCE [LARGE SCALE GENOMIC DNA]</scope>
    <source>
        <strain evidence="3">CGMCC 1.10824</strain>
    </source>
</reference>
<evidence type="ECO:0000259" key="1">
    <source>
        <dbReference type="SMART" id="SM00858"/>
    </source>
</evidence>
<dbReference type="CDD" id="cd11614">
    <property type="entry name" value="SAF_CpaB_FlgA_like"/>
    <property type="match status" value="1"/>
</dbReference>
<evidence type="ECO:0000313" key="3">
    <source>
        <dbReference type="Proteomes" id="UP000199626"/>
    </source>
</evidence>
<dbReference type="SMART" id="SM00858">
    <property type="entry name" value="SAF"/>
    <property type="match status" value="1"/>
</dbReference>
<dbReference type="AlphaFoldDB" id="A0A1G6E152"/>
<organism evidence="2 3">
    <name type="scientific">Pseudidiomarina indica</name>
    <dbReference type="NCBI Taxonomy" id="1159017"/>
    <lineage>
        <taxon>Bacteria</taxon>
        <taxon>Pseudomonadati</taxon>
        <taxon>Pseudomonadota</taxon>
        <taxon>Gammaproteobacteria</taxon>
        <taxon>Alteromonadales</taxon>
        <taxon>Idiomarinaceae</taxon>
        <taxon>Pseudidiomarina</taxon>
    </lineage>
</organism>
<accession>A0A1G6E152</accession>
<dbReference type="OrthoDB" id="6236420at2"/>
<name>A0A1G6E152_9GAMM</name>
<dbReference type="Proteomes" id="UP000199626">
    <property type="component" value="Unassembled WGS sequence"/>
</dbReference>
<dbReference type="STRING" id="1159017.SAMN02927930_02005"/>
<gene>
    <name evidence="2" type="ORF">SAMN02927930_02005</name>
</gene>
<dbReference type="Pfam" id="PF08666">
    <property type="entry name" value="SAF"/>
    <property type="match status" value="1"/>
</dbReference>
<keyword evidence="3" id="KW-1185">Reference proteome</keyword>
<dbReference type="RefSeq" id="WP_092593912.1">
    <property type="nucleotide sequence ID" value="NZ_FMXN01000015.1"/>
</dbReference>
<sequence length="249" mass="28466">MLNFGRYKLWLLVGGSLLLSLACYHLIQQYIDENTQRQVLQQQEVEAAVLVSQRDLMAGETIQEEYLVVRNYPQRLVQETWLRPSDAVAIIGLTTSRFVERGEPFTAEAIAVGRQLGLAGRLSAGRYAVTAQVSLQQLHHGLLQVGDWVTLRGRNYLSEQAPVELVNIPVIAFDQFETTQHIDMQVGGYLPTTITFEMTAEQAQQFEQIRQQDFALWLQHDNAYQPSVQVRPIKIHWFATDRATQHELF</sequence>
<dbReference type="InterPro" id="IPR013974">
    <property type="entry name" value="SAF"/>
</dbReference>
<proteinExistence type="predicted"/>
<protein>
    <submittedName>
        <fullName evidence="2">Flp pilus assembly protein CpaB</fullName>
    </submittedName>
</protein>